<dbReference type="EMBL" id="BMCP01000003">
    <property type="protein sequence ID" value="GGE48808.1"/>
    <property type="molecule type" value="Genomic_DNA"/>
</dbReference>
<reference evidence="1" key="2">
    <citation type="submission" date="2020-09" db="EMBL/GenBank/DDBJ databases">
        <authorList>
            <person name="Sun Q."/>
            <person name="Sedlacek I."/>
        </authorList>
    </citation>
    <scope>NUCLEOTIDE SEQUENCE</scope>
    <source>
        <strain evidence="1">CCM 7684</strain>
    </source>
</reference>
<name>A0A8J3DZS0_9RHOB</name>
<proteinExistence type="predicted"/>
<dbReference type="RefSeq" id="WP_188410376.1">
    <property type="nucleotide sequence ID" value="NZ_BMCP01000003.1"/>
</dbReference>
<keyword evidence="2" id="KW-1185">Reference proteome</keyword>
<sequence length="383" mass="42258">MNALPPQATAELLPAERPADAELAIIEGKYIDFLKAHAVGGDVAAAMREGRYSSHPAGAKSDLFGSIDAAYGAHILGVLDGLTDAEGRRIWARDILAAQGADGWFRSGDKQNHGVEHATAYALGALTILVGKDPEVWKTLKPFTGLQAQISKAPSAEVAPFAMSFLDKLHFWRGSHRAGGLPSIIAAVNTLGLDTDHLLGLPDANAWLEGWWTWFARRLDSKSGYWRMAPLPARLLFNMAYRRRHDPETAAMGGAVHLYWVSERMGKPFPWPEQTIEATARLIGPDGLYEHEPYCIDLDGDFMIGRPLEDLAAGSAMAERGRVALQKNRRAVVQWYVSREPSDWNPGMHRHPGAFAAIAECDRALLAPEARRWKDVFETTYWL</sequence>
<dbReference type="Proteomes" id="UP000602745">
    <property type="component" value="Unassembled WGS sequence"/>
</dbReference>
<dbReference type="AlphaFoldDB" id="A0A8J3DZS0"/>
<protein>
    <submittedName>
        <fullName evidence="1">Uncharacterized protein</fullName>
    </submittedName>
</protein>
<gene>
    <name evidence="1" type="ORF">GCM10007276_27460</name>
</gene>
<reference evidence="1" key="1">
    <citation type="journal article" date="2014" name="Int. J. Syst. Evol. Microbiol.">
        <title>Complete genome sequence of Corynebacterium casei LMG S-19264T (=DSM 44701T), isolated from a smear-ripened cheese.</title>
        <authorList>
            <consortium name="US DOE Joint Genome Institute (JGI-PGF)"/>
            <person name="Walter F."/>
            <person name="Albersmeier A."/>
            <person name="Kalinowski J."/>
            <person name="Ruckert C."/>
        </authorList>
    </citation>
    <scope>NUCLEOTIDE SEQUENCE</scope>
    <source>
        <strain evidence="1">CCM 7684</strain>
    </source>
</reference>
<organism evidence="1 2">
    <name type="scientific">Agaricicola taiwanensis</name>
    <dbReference type="NCBI Taxonomy" id="591372"/>
    <lineage>
        <taxon>Bacteria</taxon>
        <taxon>Pseudomonadati</taxon>
        <taxon>Pseudomonadota</taxon>
        <taxon>Alphaproteobacteria</taxon>
        <taxon>Rhodobacterales</taxon>
        <taxon>Paracoccaceae</taxon>
        <taxon>Agaricicola</taxon>
    </lineage>
</organism>
<accession>A0A8J3DZS0</accession>
<comment type="caution">
    <text evidence="1">The sequence shown here is derived from an EMBL/GenBank/DDBJ whole genome shotgun (WGS) entry which is preliminary data.</text>
</comment>
<evidence type="ECO:0000313" key="1">
    <source>
        <dbReference type="EMBL" id="GGE48808.1"/>
    </source>
</evidence>
<evidence type="ECO:0000313" key="2">
    <source>
        <dbReference type="Proteomes" id="UP000602745"/>
    </source>
</evidence>